<feature type="region of interest" description="Disordered" evidence="1">
    <location>
        <begin position="226"/>
        <end position="305"/>
    </location>
</feature>
<dbReference type="AlphaFoldDB" id="A0A179HU45"/>
<comment type="caution">
    <text evidence="2">The sequence shown here is derived from an EMBL/GenBank/DDBJ whole genome shotgun (WGS) entry which is preliminary data.</text>
</comment>
<feature type="compositionally biased region" description="Polar residues" evidence="1">
    <location>
        <begin position="235"/>
        <end position="244"/>
    </location>
</feature>
<name>A0A179HU45_PURLI</name>
<dbReference type="EMBL" id="LSBI01000002">
    <property type="protein sequence ID" value="OAQ93422.1"/>
    <property type="molecule type" value="Genomic_DNA"/>
</dbReference>
<accession>A0A179HU45</accession>
<sequence length="476" mass="51608">MRLDFHAQAAACWPSRPLPVSLSPTSSNRACCVEMFAAEHCMMDALDAGRKRLRDDDDANTTATGFSEHRNVCLKRLQALPLRTSPKCSQQWPPSASITPLNAGASGGIPQPHLAPRSPSPTVHMQVHDVDMEMADSGPPTPSHTSASHAALDALDRNNVNRMPTPIQPSFIAQVRGQQCDWAAPGAAMNGVVNMGHHQTGFSDCQSIPRAMAGEADWGAVSLSRRLPSPISEGGDSTQSQAATSMAMDDEASVGSVSSVCARTSPLHAMNHPNAMDMESHHGETEAASPSPGRKGHVRSKHTINSWTWQPGMKKSFSIGYRSDCEKCRLKVDTVGRPKHRSTALGHCGKAVELAVQARTTEKRLFGHFTHRGTPHITEPPHDYAFGTKSAIVPVCRTQSSYSFFMDPHLGQACPLLGATRLKRNSLPPAPGRRETVPPLRIDIFRLLTWRRSLSAFSFVHILPLGMHQASSVLFT</sequence>
<reference evidence="2 3" key="1">
    <citation type="submission" date="2016-02" db="EMBL/GenBank/DDBJ databases">
        <title>Biosynthesis of antibiotic leucinostatins and their inhibition on Phytophthora in bio-control Purpureocillium lilacinum.</title>
        <authorList>
            <person name="Wang G."/>
            <person name="Liu Z."/>
            <person name="Lin R."/>
            <person name="Li E."/>
            <person name="Mao Z."/>
            <person name="Ling J."/>
            <person name="Yin W."/>
            <person name="Xie B."/>
        </authorList>
    </citation>
    <scope>NUCLEOTIDE SEQUENCE [LARGE SCALE GENOMIC DNA]</scope>
    <source>
        <strain evidence="2">PLFJ-1</strain>
    </source>
</reference>
<evidence type="ECO:0000313" key="2">
    <source>
        <dbReference type="EMBL" id="OAQ93422.1"/>
    </source>
</evidence>
<evidence type="ECO:0000256" key="1">
    <source>
        <dbReference type="SAM" id="MobiDB-lite"/>
    </source>
</evidence>
<evidence type="ECO:0000313" key="3">
    <source>
        <dbReference type="Proteomes" id="UP000078340"/>
    </source>
</evidence>
<organism evidence="2 3">
    <name type="scientific">Purpureocillium lilacinum</name>
    <name type="common">Paecilomyces lilacinus</name>
    <dbReference type="NCBI Taxonomy" id="33203"/>
    <lineage>
        <taxon>Eukaryota</taxon>
        <taxon>Fungi</taxon>
        <taxon>Dikarya</taxon>
        <taxon>Ascomycota</taxon>
        <taxon>Pezizomycotina</taxon>
        <taxon>Sordariomycetes</taxon>
        <taxon>Hypocreomycetidae</taxon>
        <taxon>Hypocreales</taxon>
        <taxon>Ophiocordycipitaceae</taxon>
        <taxon>Purpureocillium</taxon>
    </lineage>
</organism>
<protein>
    <submittedName>
        <fullName evidence="2">Uncharacterized protein</fullName>
    </submittedName>
</protein>
<dbReference type="STRING" id="33203.A0A179HU45"/>
<feature type="region of interest" description="Disordered" evidence="1">
    <location>
        <begin position="100"/>
        <end position="123"/>
    </location>
</feature>
<proteinExistence type="predicted"/>
<gene>
    <name evidence="2" type="ORF">VFPFJ_02584</name>
</gene>
<dbReference type="Proteomes" id="UP000078340">
    <property type="component" value="Unassembled WGS sequence"/>
</dbReference>